<reference evidence="1 2" key="1">
    <citation type="submission" date="2020-01" db="EMBL/GenBank/DDBJ databases">
        <title>Natronorubrum sp. JWXQ-INN 674 isolated from Inner Mongolia Autonomous Region of China.</title>
        <authorList>
            <person name="Xue Q."/>
        </authorList>
    </citation>
    <scope>NUCLEOTIDE SEQUENCE [LARGE SCALE GENOMIC DNA]</scope>
    <source>
        <strain evidence="1 2">JWXQ-INN-674</strain>
    </source>
</reference>
<protein>
    <submittedName>
        <fullName evidence="1">Rubrerythrin-like domain-containing protein</fullName>
    </submittedName>
</protein>
<keyword evidence="2" id="KW-1185">Reference proteome</keyword>
<gene>
    <name evidence="1" type="ORF">GS429_13600</name>
</gene>
<evidence type="ECO:0000313" key="2">
    <source>
        <dbReference type="Proteomes" id="UP000434101"/>
    </source>
</evidence>
<evidence type="ECO:0000313" key="1">
    <source>
        <dbReference type="EMBL" id="MXV63084.1"/>
    </source>
</evidence>
<dbReference type="AlphaFoldDB" id="A0A6B0VNG5"/>
<name>A0A6B0VNG5_9EURY</name>
<dbReference type="InterPro" id="IPR055553">
    <property type="entry name" value="DUF7129"/>
</dbReference>
<organism evidence="1 2">
    <name type="scientific">Natronorubrum halalkaliphilum</name>
    <dbReference type="NCBI Taxonomy" id="2691917"/>
    <lineage>
        <taxon>Archaea</taxon>
        <taxon>Methanobacteriati</taxon>
        <taxon>Methanobacteriota</taxon>
        <taxon>Stenosarchaea group</taxon>
        <taxon>Halobacteria</taxon>
        <taxon>Halobacteriales</taxon>
        <taxon>Natrialbaceae</taxon>
        <taxon>Natronorubrum</taxon>
    </lineage>
</organism>
<dbReference type="Proteomes" id="UP000434101">
    <property type="component" value="Unassembled WGS sequence"/>
</dbReference>
<dbReference type="NCBIfam" id="NF033497">
    <property type="entry name" value="rubre_like_arch"/>
    <property type="match status" value="1"/>
</dbReference>
<dbReference type="EMBL" id="WUYX01000041">
    <property type="protein sequence ID" value="MXV63084.1"/>
    <property type="molecule type" value="Genomic_DNA"/>
</dbReference>
<accession>A0A6B0VNG5</accession>
<sequence length="48" mass="5317">MKDYDNYYECLDCSREVHPVSYRANCPDCGGSLRSTTTRYSGGEATGS</sequence>
<proteinExistence type="predicted"/>
<dbReference type="OrthoDB" id="280213at2157"/>
<comment type="caution">
    <text evidence="1">The sequence shown here is derived from an EMBL/GenBank/DDBJ whole genome shotgun (WGS) entry which is preliminary data.</text>
</comment>